<protein>
    <submittedName>
        <fullName evidence="8">Protein suppresor of gene silencing 3 like</fullName>
    </submittedName>
</protein>
<dbReference type="GO" id="GO:0051607">
    <property type="term" value="P:defense response to virus"/>
    <property type="evidence" value="ECO:0007669"/>
    <property type="project" value="InterPro"/>
</dbReference>
<dbReference type="OrthoDB" id="1936239at2759"/>
<gene>
    <name evidence="8" type="primary">SGS3</name>
    <name evidence="8" type="ORF">AXF42_Ash003410</name>
</gene>
<dbReference type="PANTHER" id="PTHR46602:SF1">
    <property type="entry name" value="PROTEIN SUPPRESSOR OF GENE SILENCING 3"/>
    <property type="match status" value="1"/>
</dbReference>
<keyword evidence="2" id="KW-0943">RNA-mediated gene silencing</keyword>
<comment type="similarity">
    <text evidence="3">Belongs to the SGS3 family.</text>
</comment>
<dbReference type="EMBL" id="KZ451885">
    <property type="protein sequence ID" value="PKA66755.1"/>
    <property type="molecule type" value="Genomic_DNA"/>
</dbReference>
<keyword evidence="9" id="KW-1185">Reference proteome</keyword>
<evidence type="ECO:0000256" key="5">
    <source>
        <dbReference type="SAM" id="MobiDB-lite"/>
    </source>
</evidence>
<feature type="compositionally biased region" description="Acidic residues" evidence="5">
    <location>
        <begin position="169"/>
        <end position="190"/>
    </location>
</feature>
<evidence type="ECO:0000256" key="2">
    <source>
        <dbReference type="ARBA" id="ARBA00023158"/>
    </source>
</evidence>
<evidence type="ECO:0000259" key="7">
    <source>
        <dbReference type="Pfam" id="PF03470"/>
    </source>
</evidence>
<organism evidence="8 9">
    <name type="scientific">Apostasia shenzhenica</name>
    <dbReference type="NCBI Taxonomy" id="1088818"/>
    <lineage>
        <taxon>Eukaryota</taxon>
        <taxon>Viridiplantae</taxon>
        <taxon>Streptophyta</taxon>
        <taxon>Embryophyta</taxon>
        <taxon>Tracheophyta</taxon>
        <taxon>Spermatophyta</taxon>
        <taxon>Magnoliopsida</taxon>
        <taxon>Liliopsida</taxon>
        <taxon>Asparagales</taxon>
        <taxon>Orchidaceae</taxon>
        <taxon>Apostasioideae</taxon>
        <taxon>Apostasia</taxon>
    </lineage>
</organism>
<dbReference type="CDD" id="cd12266">
    <property type="entry name" value="RRM_like_XS"/>
    <property type="match status" value="1"/>
</dbReference>
<dbReference type="PANTHER" id="PTHR46602">
    <property type="entry name" value="PROTEIN SUPPRESSOR OF GENE SILENCING 3"/>
    <property type="match status" value="1"/>
</dbReference>
<keyword evidence="1 4" id="KW-0175">Coiled coil</keyword>
<dbReference type="InterPro" id="IPR005380">
    <property type="entry name" value="XS_domain"/>
</dbReference>
<feature type="region of interest" description="Disordered" evidence="5">
    <location>
        <begin position="1"/>
        <end position="37"/>
    </location>
</feature>
<evidence type="ECO:0000256" key="3">
    <source>
        <dbReference type="ARBA" id="ARBA00024022"/>
    </source>
</evidence>
<reference evidence="8 9" key="1">
    <citation type="journal article" date="2017" name="Nature">
        <title>The Apostasia genome and the evolution of orchids.</title>
        <authorList>
            <person name="Zhang G.Q."/>
            <person name="Liu K.W."/>
            <person name="Li Z."/>
            <person name="Lohaus R."/>
            <person name="Hsiao Y.Y."/>
            <person name="Niu S.C."/>
            <person name="Wang J.Y."/>
            <person name="Lin Y.C."/>
            <person name="Xu Q."/>
            <person name="Chen L.J."/>
            <person name="Yoshida K."/>
            <person name="Fujiwara S."/>
            <person name="Wang Z.W."/>
            <person name="Zhang Y.Q."/>
            <person name="Mitsuda N."/>
            <person name="Wang M."/>
            <person name="Liu G.H."/>
            <person name="Pecoraro L."/>
            <person name="Huang H.X."/>
            <person name="Xiao X.J."/>
            <person name="Lin M."/>
            <person name="Wu X.Y."/>
            <person name="Wu W.L."/>
            <person name="Chen Y.Y."/>
            <person name="Chang S.B."/>
            <person name="Sakamoto S."/>
            <person name="Ohme-Takagi M."/>
            <person name="Yagi M."/>
            <person name="Zeng S.J."/>
            <person name="Shen C.Y."/>
            <person name="Yeh C.M."/>
            <person name="Luo Y.B."/>
            <person name="Tsai W.C."/>
            <person name="Van de Peer Y."/>
            <person name="Liu Z.J."/>
        </authorList>
    </citation>
    <scope>NUCLEOTIDE SEQUENCE [LARGE SCALE GENOMIC DNA]</scope>
    <source>
        <strain evidence="9">cv. Shenzhen</strain>
        <tissue evidence="8">Stem</tissue>
    </source>
</reference>
<evidence type="ECO:0000313" key="8">
    <source>
        <dbReference type="EMBL" id="PKA66755.1"/>
    </source>
</evidence>
<feature type="compositionally biased region" description="Pro residues" evidence="5">
    <location>
        <begin position="119"/>
        <end position="129"/>
    </location>
</feature>
<dbReference type="Gene3D" id="3.30.70.2890">
    <property type="entry name" value="XS domain"/>
    <property type="match status" value="1"/>
</dbReference>
<dbReference type="GO" id="GO:0031047">
    <property type="term" value="P:regulatory ncRNA-mediated gene silencing"/>
    <property type="evidence" value="ECO:0007669"/>
    <property type="project" value="UniProtKB-KW"/>
</dbReference>
<feature type="compositionally biased region" description="Gly residues" evidence="5">
    <location>
        <begin position="87"/>
        <end position="98"/>
    </location>
</feature>
<sequence length="687" mass="78106">MNSKKGGKSFPSAVVGSGTSFKKSPEASGSGKGYPYSEQLRSGIEEVSSDCTQDGEWAVIAKKKNKVGAATAKQWGPSHASKSLGQAGQGLGSNGGAGRSANNWTQSFDSQRPAGRGMPPHPSTVPPPLQHGWQWAARGGSAVNPQKNGESVSNISEADQADNLSKDTSDDDDDAIGDDSDEDFSDDYDSDASQKSHETRKMNKWFKGFFENLSKLTLDEIHEQTRQWHCPACQNGPGAIEWYNGLQPLMTHAKTRSTRARLHRELAVLLDEEFRRRGTSISLAGEAFGKWNGLHESTTDREIVWPPMVIVMNTLLEKDQNDKWIGMGNQELLEYFKGYAAKKARHSYGPHGHRGMSVLIFESSPVGYTEAERIHMHFAKQGLNRQAWEQNRKLFYPGGKRQLYGYLAKKEDLDIFNQHSPGKSRLKFEMRSYQEMVVIPMKQMSEDNQQLSYLQRKVVKQKQISKALEDTVVAVTQKLRETNEDNKIVRLRTMMQHEESKEMMDFQERFFKEQIEKIHRHTEEKEKEYEKLLQEERAKAKLAESNSGNTEDSKLRKKKIENFIESQVRDVEVFEARREDLIRSHDEKKIALRRKHLAEEVELEKEFDAQLTLLMEEHAPISFQNPNGDIYKEGLQGSGQTHQGFQQLQRHSSLLLPASFHSVHQQSMAEDKEAQEGHLFFNQISKH</sequence>
<evidence type="ECO:0000259" key="6">
    <source>
        <dbReference type="Pfam" id="PF03468"/>
    </source>
</evidence>
<feature type="domain" description="XS" evidence="6">
    <location>
        <begin position="300"/>
        <end position="413"/>
    </location>
</feature>
<feature type="compositionally biased region" description="Polar residues" evidence="5">
    <location>
        <begin position="143"/>
        <end position="157"/>
    </location>
</feature>
<name>A0A2I0BG33_9ASPA</name>
<evidence type="ECO:0000256" key="4">
    <source>
        <dbReference type="SAM" id="Coils"/>
    </source>
</evidence>
<dbReference type="InterPro" id="IPR038588">
    <property type="entry name" value="XS_domain_sf"/>
</dbReference>
<evidence type="ECO:0000313" key="9">
    <source>
        <dbReference type="Proteomes" id="UP000236161"/>
    </source>
</evidence>
<feature type="domain" description="Zinc finger-XS" evidence="7">
    <location>
        <begin position="230"/>
        <end position="267"/>
    </location>
</feature>
<evidence type="ECO:0000256" key="1">
    <source>
        <dbReference type="ARBA" id="ARBA00023054"/>
    </source>
</evidence>
<dbReference type="InterPro" id="IPR044287">
    <property type="entry name" value="SGS3"/>
</dbReference>
<dbReference type="STRING" id="1088818.A0A2I0BG33"/>
<proteinExistence type="inferred from homology"/>
<accession>A0A2I0BG33</accession>
<dbReference type="Pfam" id="PF03470">
    <property type="entry name" value="zf-XS"/>
    <property type="match status" value="1"/>
</dbReference>
<dbReference type="InterPro" id="IPR005381">
    <property type="entry name" value="Znf-XS_domain"/>
</dbReference>
<dbReference type="Proteomes" id="UP000236161">
    <property type="component" value="Unassembled WGS sequence"/>
</dbReference>
<feature type="region of interest" description="Disordered" evidence="5">
    <location>
        <begin position="65"/>
        <end position="197"/>
    </location>
</feature>
<feature type="coiled-coil region" evidence="4">
    <location>
        <begin position="515"/>
        <end position="546"/>
    </location>
</feature>
<dbReference type="AlphaFoldDB" id="A0A2I0BG33"/>
<dbReference type="Pfam" id="PF03468">
    <property type="entry name" value="XS"/>
    <property type="match status" value="1"/>
</dbReference>